<dbReference type="EMBL" id="JBCLVG010000001">
    <property type="protein sequence ID" value="MEN1946046.1"/>
    <property type="molecule type" value="Genomic_DNA"/>
</dbReference>
<dbReference type="EC" id="2.1.2.9" evidence="2 5"/>
<dbReference type="GO" id="GO:0004479">
    <property type="term" value="F:methionyl-tRNA formyltransferase activity"/>
    <property type="evidence" value="ECO:0007669"/>
    <property type="project" value="UniProtKB-EC"/>
</dbReference>
<dbReference type="SUPFAM" id="SSF53328">
    <property type="entry name" value="Formyltransferase"/>
    <property type="match status" value="1"/>
</dbReference>
<name>A0ABU9W4F7_9MICO</name>
<dbReference type="InterPro" id="IPR011034">
    <property type="entry name" value="Formyl_transferase-like_C_sf"/>
</dbReference>
<dbReference type="HAMAP" id="MF_00182">
    <property type="entry name" value="Formyl_trans"/>
    <property type="match status" value="1"/>
</dbReference>
<evidence type="ECO:0000256" key="5">
    <source>
        <dbReference type="HAMAP-Rule" id="MF_00182"/>
    </source>
</evidence>
<dbReference type="Pfam" id="PF02911">
    <property type="entry name" value="Formyl_trans_C"/>
    <property type="match status" value="1"/>
</dbReference>
<dbReference type="SUPFAM" id="SSF50486">
    <property type="entry name" value="FMT C-terminal domain-like"/>
    <property type="match status" value="1"/>
</dbReference>
<dbReference type="Proteomes" id="UP001425155">
    <property type="component" value="Unassembled WGS sequence"/>
</dbReference>
<reference evidence="8 9" key="1">
    <citation type="submission" date="2024-03" db="EMBL/GenBank/DDBJ databases">
        <title>YIM 134122 draft genome.</title>
        <authorList>
            <person name="Zuo S."/>
            <person name="Xiong L."/>
        </authorList>
    </citation>
    <scope>NUCLEOTIDE SEQUENCE [LARGE SCALE GENOMIC DNA]</scope>
    <source>
        <strain evidence="8 9">YIM 134122</strain>
    </source>
</reference>
<protein>
    <recommendedName>
        <fullName evidence="2 5">Methionyl-tRNA formyltransferase</fullName>
        <ecNumber evidence="2 5">2.1.2.9</ecNumber>
    </recommendedName>
</protein>
<dbReference type="Pfam" id="PF00551">
    <property type="entry name" value="Formyl_trans_N"/>
    <property type="match status" value="1"/>
</dbReference>
<dbReference type="PANTHER" id="PTHR11138:SF5">
    <property type="entry name" value="METHIONYL-TRNA FORMYLTRANSFERASE, MITOCHONDRIAL"/>
    <property type="match status" value="1"/>
</dbReference>
<evidence type="ECO:0000313" key="8">
    <source>
        <dbReference type="EMBL" id="MEN1946046.1"/>
    </source>
</evidence>
<dbReference type="InterPro" id="IPR036477">
    <property type="entry name" value="Formyl_transf_N_sf"/>
</dbReference>
<comment type="catalytic activity">
    <reaction evidence="5">
        <text>L-methionyl-tRNA(fMet) + (6R)-10-formyltetrahydrofolate = N-formyl-L-methionyl-tRNA(fMet) + (6S)-5,6,7,8-tetrahydrofolate + H(+)</text>
        <dbReference type="Rhea" id="RHEA:24380"/>
        <dbReference type="Rhea" id="RHEA-COMP:9952"/>
        <dbReference type="Rhea" id="RHEA-COMP:9953"/>
        <dbReference type="ChEBI" id="CHEBI:15378"/>
        <dbReference type="ChEBI" id="CHEBI:57453"/>
        <dbReference type="ChEBI" id="CHEBI:78530"/>
        <dbReference type="ChEBI" id="CHEBI:78844"/>
        <dbReference type="ChEBI" id="CHEBI:195366"/>
        <dbReference type="EC" id="2.1.2.9"/>
    </reaction>
</comment>
<feature type="domain" description="Formyl transferase N-terminal" evidence="6">
    <location>
        <begin position="1"/>
        <end position="179"/>
    </location>
</feature>
<evidence type="ECO:0000256" key="4">
    <source>
        <dbReference type="ARBA" id="ARBA00022917"/>
    </source>
</evidence>
<keyword evidence="3 5" id="KW-0808">Transferase</keyword>
<dbReference type="InterPro" id="IPR041711">
    <property type="entry name" value="Met-tRNA-FMT_N"/>
</dbReference>
<evidence type="ECO:0000256" key="1">
    <source>
        <dbReference type="ARBA" id="ARBA00010699"/>
    </source>
</evidence>
<dbReference type="RefSeq" id="WP_342112528.1">
    <property type="nucleotide sequence ID" value="NZ_JBCAUN010000001.1"/>
</dbReference>
<proteinExistence type="inferred from homology"/>
<dbReference type="InterPro" id="IPR005793">
    <property type="entry name" value="Formyl_trans_C"/>
</dbReference>
<sequence>MKILFAGTPEVAVPSLRALHAAGHTIAAVVTRADAPVGRKRVLTPSPVAAAAEELGLSVVKANRLDATVTEQLLSLGAELGVVVAYGGLVREPLLSTPRLGWVNLHFSLLPRWRGAAPVQRAIAAGDAVTGADVFQLVPALDAGDVFGRIERPVAADDTAGTMLDALSVDGAALLVDVVGQLEAGTAVAVPQTGEVTLAPKLTIDDARIDWTLPLASIDSRIRGMTPEPGAFTEIDGARFKVLEARPAPDAAPLAPGAIRSVDGRVLAGTADAPLELRRVQPAGKTPMAAADWWRGAGTDEVIAG</sequence>
<dbReference type="InterPro" id="IPR005794">
    <property type="entry name" value="Fmt"/>
</dbReference>
<feature type="domain" description="Formyl transferase C-terminal" evidence="7">
    <location>
        <begin position="201"/>
        <end position="297"/>
    </location>
</feature>
<dbReference type="NCBIfam" id="TIGR00460">
    <property type="entry name" value="fmt"/>
    <property type="match status" value="1"/>
</dbReference>
<comment type="caution">
    <text evidence="8">The sequence shown here is derived from an EMBL/GenBank/DDBJ whole genome shotgun (WGS) entry which is preliminary data.</text>
</comment>
<evidence type="ECO:0000259" key="7">
    <source>
        <dbReference type="Pfam" id="PF02911"/>
    </source>
</evidence>
<dbReference type="CDD" id="cd08704">
    <property type="entry name" value="Met_tRNA_FMT_C"/>
    <property type="match status" value="1"/>
</dbReference>
<organism evidence="8 9">
    <name type="scientific">Leifsonia stereocauli</name>
    <dbReference type="NCBI Taxonomy" id="3134136"/>
    <lineage>
        <taxon>Bacteria</taxon>
        <taxon>Bacillati</taxon>
        <taxon>Actinomycetota</taxon>
        <taxon>Actinomycetes</taxon>
        <taxon>Micrococcales</taxon>
        <taxon>Microbacteriaceae</taxon>
        <taxon>Leifsonia</taxon>
    </lineage>
</organism>
<dbReference type="PANTHER" id="PTHR11138">
    <property type="entry name" value="METHIONYL-TRNA FORMYLTRANSFERASE"/>
    <property type="match status" value="1"/>
</dbReference>
<evidence type="ECO:0000256" key="3">
    <source>
        <dbReference type="ARBA" id="ARBA00022679"/>
    </source>
</evidence>
<accession>A0ABU9W4F7</accession>
<comment type="function">
    <text evidence="5">Attaches a formyl group to the free amino group of methionyl-tRNA(fMet). The formyl group appears to play a dual role in the initiator identity of N-formylmethionyl-tRNA by promoting its recognition by IF2 and preventing the misappropriation of this tRNA by the elongation apparatus.</text>
</comment>
<keyword evidence="9" id="KW-1185">Reference proteome</keyword>
<gene>
    <name evidence="5 8" type="primary">fmt</name>
    <name evidence="8" type="ORF">WJX64_05765</name>
</gene>
<dbReference type="Gene3D" id="3.40.50.12230">
    <property type="match status" value="1"/>
</dbReference>
<evidence type="ECO:0000256" key="2">
    <source>
        <dbReference type="ARBA" id="ARBA00012261"/>
    </source>
</evidence>
<dbReference type="InterPro" id="IPR044135">
    <property type="entry name" value="Met-tRNA-FMT_C"/>
</dbReference>
<dbReference type="CDD" id="cd08646">
    <property type="entry name" value="FMT_core_Met-tRNA-FMT_N"/>
    <property type="match status" value="1"/>
</dbReference>
<dbReference type="InterPro" id="IPR002376">
    <property type="entry name" value="Formyl_transf_N"/>
</dbReference>
<evidence type="ECO:0000313" key="9">
    <source>
        <dbReference type="Proteomes" id="UP001425155"/>
    </source>
</evidence>
<evidence type="ECO:0000259" key="6">
    <source>
        <dbReference type="Pfam" id="PF00551"/>
    </source>
</evidence>
<keyword evidence="4 5" id="KW-0648">Protein biosynthesis</keyword>
<feature type="binding site" evidence="5">
    <location>
        <begin position="108"/>
        <end position="111"/>
    </location>
    <ligand>
        <name>(6S)-5,6,7,8-tetrahydrofolate</name>
        <dbReference type="ChEBI" id="CHEBI:57453"/>
    </ligand>
</feature>
<comment type="similarity">
    <text evidence="1 5">Belongs to the Fmt family.</text>
</comment>